<accession>A0A2T7P195</accession>
<dbReference type="CDD" id="cd12087">
    <property type="entry name" value="TM_EGFR-like"/>
    <property type="match status" value="1"/>
</dbReference>
<comment type="caution">
    <text evidence="3">The sequence shown here is derived from an EMBL/GenBank/DDBJ whole genome shotgun (WGS) entry which is preliminary data.</text>
</comment>
<organism evidence="3 4">
    <name type="scientific">Pomacea canaliculata</name>
    <name type="common">Golden apple snail</name>
    <dbReference type="NCBI Taxonomy" id="400727"/>
    <lineage>
        <taxon>Eukaryota</taxon>
        <taxon>Metazoa</taxon>
        <taxon>Spiralia</taxon>
        <taxon>Lophotrochozoa</taxon>
        <taxon>Mollusca</taxon>
        <taxon>Gastropoda</taxon>
        <taxon>Caenogastropoda</taxon>
        <taxon>Architaenioglossa</taxon>
        <taxon>Ampullarioidea</taxon>
        <taxon>Ampullariidae</taxon>
        <taxon>Pomacea</taxon>
    </lineage>
</organism>
<protein>
    <submittedName>
        <fullName evidence="3">Uncharacterized protein</fullName>
    </submittedName>
</protein>
<feature type="region of interest" description="Disordered" evidence="1">
    <location>
        <begin position="134"/>
        <end position="160"/>
    </location>
</feature>
<gene>
    <name evidence="3" type="ORF">C0Q70_12347</name>
</gene>
<reference evidence="3 4" key="1">
    <citation type="submission" date="2018-04" db="EMBL/GenBank/DDBJ databases">
        <title>The genome of golden apple snail Pomacea canaliculata provides insight into stress tolerance and invasive adaptation.</title>
        <authorList>
            <person name="Liu C."/>
            <person name="Liu B."/>
            <person name="Ren Y."/>
            <person name="Zhang Y."/>
            <person name="Wang H."/>
            <person name="Li S."/>
            <person name="Jiang F."/>
            <person name="Yin L."/>
            <person name="Zhang G."/>
            <person name="Qian W."/>
            <person name="Fan W."/>
        </authorList>
    </citation>
    <scope>NUCLEOTIDE SEQUENCE [LARGE SCALE GENOMIC DNA]</scope>
    <source>
        <strain evidence="3">SZHN2017</strain>
        <tissue evidence="3">Muscle</tissue>
    </source>
</reference>
<sequence length="160" mass="17853">MDEKKERIAELNYVGAFYLCHPLKGYSCRKCKDVFNITSSSCEPRGEFMFFADGEQPERCRNDSLSENAGIQTLGFNTNKNKEDEVDKEDDAQTGGVNSLAIGLSVGGLLTAMVIVSLILILLRRNRLKQNNRNGKDVELQKSTENTNDPLLSRGVSIFK</sequence>
<dbReference type="Proteomes" id="UP000245119">
    <property type="component" value="Linkage Group LG7"/>
</dbReference>
<evidence type="ECO:0000313" key="3">
    <source>
        <dbReference type="EMBL" id="PVD27193.1"/>
    </source>
</evidence>
<dbReference type="EMBL" id="PZQS01000007">
    <property type="protein sequence ID" value="PVD27193.1"/>
    <property type="molecule type" value="Genomic_DNA"/>
</dbReference>
<evidence type="ECO:0000256" key="2">
    <source>
        <dbReference type="SAM" id="Phobius"/>
    </source>
</evidence>
<evidence type="ECO:0000256" key="1">
    <source>
        <dbReference type="SAM" id="MobiDB-lite"/>
    </source>
</evidence>
<feature type="transmembrane region" description="Helical" evidence="2">
    <location>
        <begin position="100"/>
        <end position="123"/>
    </location>
</feature>
<evidence type="ECO:0000313" key="4">
    <source>
        <dbReference type="Proteomes" id="UP000245119"/>
    </source>
</evidence>
<keyword evidence="2" id="KW-1133">Transmembrane helix</keyword>
<proteinExistence type="predicted"/>
<keyword evidence="2" id="KW-0812">Transmembrane</keyword>
<keyword evidence="4" id="KW-1185">Reference proteome</keyword>
<dbReference type="AlphaFoldDB" id="A0A2T7P195"/>
<name>A0A2T7P195_POMCA</name>
<keyword evidence="2" id="KW-0472">Membrane</keyword>